<dbReference type="InterPro" id="IPR043129">
    <property type="entry name" value="ATPase_NBD"/>
</dbReference>
<protein>
    <recommendedName>
        <fullName evidence="6">Heat shock protein 70</fullName>
    </recommendedName>
</protein>
<reference evidence="4" key="1">
    <citation type="submission" date="2010-02" db="EMBL/GenBank/DDBJ databases">
        <title>Sequencing and annotation of the Blastocystis hominis genome.</title>
        <authorList>
            <person name="Wincker P."/>
        </authorList>
    </citation>
    <scope>NUCLEOTIDE SEQUENCE</scope>
    <source>
        <strain evidence="4">Singapore isolate B</strain>
    </source>
</reference>
<dbReference type="Gene3D" id="3.90.640.10">
    <property type="entry name" value="Actin, Chain A, domain 4"/>
    <property type="match status" value="1"/>
</dbReference>
<dbReference type="RefSeq" id="XP_012894361.1">
    <property type="nucleotide sequence ID" value="XM_013038907.1"/>
</dbReference>
<dbReference type="OrthoDB" id="2963168at2759"/>
<dbReference type="PROSITE" id="PS00297">
    <property type="entry name" value="HSP70_1"/>
    <property type="match status" value="1"/>
</dbReference>
<evidence type="ECO:0008006" key="6">
    <source>
        <dbReference type="Google" id="ProtNLM"/>
    </source>
</evidence>
<comment type="similarity">
    <text evidence="3">Belongs to the heat shock protein 70 family.</text>
</comment>
<name>D8LXK8_BLAHO</name>
<dbReference type="Proteomes" id="UP000008312">
    <property type="component" value="Unassembled WGS sequence"/>
</dbReference>
<organism evidence="4">
    <name type="scientific">Blastocystis hominis</name>
    <dbReference type="NCBI Taxonomy" id="12968"/>
    <lineage>
        <taxon>Eukaryota</taxon>
        <taxon>Sar</taxon>
        <taxon>Stramenopiles</taxon>
        <taxon>Bigyra</taxon>
        <taxon>Opalozoa</taxon>
        <taxon>Opalinata</taxon>
        <taxon>Blastocystidae</taxon>
        <taxon>Blastocystis</taxon>
    </lineage>
</organism>
<dbReference type="GO" id="GO:0005524">
    <property type="term" value="F:ATP binding"/>
    <property type="evidence" value="ECO:0007669"/>
    <property type="project" value="UniProtKB-KW"/>
</dbReference>
<dbReference type="SUPFAM" id="SSF53067">
    <property type="entry name" value="Actin-like ATPase domain"/>
    <property type="match status" value="2"/>
</dbReference>
<gene>
    <name evidence="4" type="ORF">GSBLH_T00000666001</name>
</gene>
<dbReference type="GO" id="GO:0140662">
    <property type="term" value="F:ATP-dependent protein folding chaperone"/>
    <property type="evidence" value="ECO:0007669"/>
    <property type="project" value="InterPro"/>
</dbReference>
<evidence type="ECO:0000313" key="5">
    <source>
        <dbReference type="Proteomes" id="UP000008312"/>
    </source>
</evidence>
<evidence type="ECO:0000256" key="1">
    <source>
        <dbReference type="ARBA" id="ARBA00022741"/>
    </source>
</evidence>
<keyword evidence="5" id="KW-1185">Reference proteome</keyword>
<keyword evidence="1 3" id="KW-0547">Nucleotide-binding</keyword>
<dbReference type="InterPro" id="IPR013126">
    <property type="entry name" value="Hsp_70_fam"/>
</dbReference>
<dbReference type="PANTHER" id="PTHR19375">
    <property type="entry name" value="HEAT SHOCK PROTEIN 70KDA"/>
    <property type="match status" value="1"/>
</dbReference>
<evidence type="ECO:0000256" key="2">
    <source>
        <dbReference type="ARBA" id="ARBA00022840"/>
    </source>
</evidence>
<dbReference type="SUPFAM" id="SSF100920">
    <property type="entry name" value="Heat shock protein 70kD (HSP70), peptide-binding domain"/>
    <property type="match status" value="1"/>
</dbReference>
<dbReference type="PRINTS" id="PR00301">
    <property type="entry name" value="HEATSHOCK70"/>
</dbReference>
<dbReference type="Pfam" id="PF00012">
    <property type="entry name" value="HSP70"/>
    <property type="match status" value="1"/>
</dbReference>
<sequence length="523" mass="59065">MTIYCGIDLGTSFCCVYYLKNGTMKVLTMDDGKHAFPSVVNYRDDGSVLVGASALRAGDIAKGKVVMNWKRLFGKDYDEDYKKNVELSCRANVINNKGKYAFSVPSRDYPISPEMVCSEILKWIHKKMLVIAEGDTIEYCITLPAAYSIQQKMSMHTVVDISGINCNIKFVTEPAAAAVSYSIENKINDGYILVYDLGGGTFDASILKIENRHYKVLKWNGNIDIGGEKFNMEILHWVNRRFREDIDEYLLPETDNERNDAKFIRAQMLLLDQCCEAKTRLTSESLTEIDIGQYFKSLYKKSKNGTQIEEEEDIDEQDMTFAIDRTTFNSLIENHINSTLQTVRACLSDISMDMNNISYIVMVGGSSQIPFVYDALCNEFGQDKISRAVNCSECVASGAALFIASRDIMDVTITECATRDVYISTRPGRYRCMIKAGSEIPAEGQYKYYLSEDNIGYATAMIYENSADGESYEPVGEMVIEDESLIGRRVDLIYKFRLESDFKLTTSFSEGDNVLDEREIQVS</sequence>
<dbReference type="PROSITE" id="PS00329">
    <property type="entry name" value="HSP70_2"/>
    <property type="match status" value="1"/>
</dbReference>
<dbReference type="InterPro" id="IPR029047">
    <property type="entry name" value="HSP70_peptide-bd_sf"/>
</dbReference>
<keyword evidence="2 3" id="KW-0067">ATP-binding</keyword>
<evidence type="ECO:0000256" key="3">
    <source>
        <dbReference type="RuleBase" id="RU003322"/>
    </source>
</evidence>
<dbReference type="PROSITE" id="PS01036">
    <property type="entry name" value="HSP70_3"/>
    <property type="match status" value="1"/>
</dbReference>
<accession>D8LXK8</accession>
<dbReference type="InterPro" id="IPR018181">
    <property type="entry name" value="Heat_shock_70_CS"/>
</dbReference>
<dbReference type="InParanoid" id="D8LXK8"/>
<dbReference type="Gene3D" id="3.30.420.40">
    <property type="match status" value="2"/>
</dbReference>
<dbReference type="EMBL" id="FN668639">
    <property type="protein sequence ID" value="CBK20313.2"/>
    <property type="molecule type" value="Genomic_DNA"/>
</dbReference>
<evidence type="ECO:0000313" key="4">
    <source>
        <dbReference type="EMBL" id="CBK20313.2"/>
    </source>
</evidence>
<dbReference type="GeneID" id="24917966"/>
<dbReference type="AlphaFoldDB" id="D8LXK8"/>
<proteinExistence type="inferred from homology"/>